<dbReference type="SUPFAM" id="SSF53681">
    <property type="entry name" value="Aspartate/glutamate racemase"/>
    <property type="match status" value="1"/>
</dbReference>
<dbReference type="Proteomes" id="UP000632498">
    <property type="component" value="Unassembled WGS sequence"/>
</dbReference>
<sequence length="214" mass="23959">MIYVIGGDGCDAQIGVDLLARMGIAARGLPISNSPSDYRDILARVPLIDDYILEKLRPIQADVFLVFCNTLSFAVDWDRLANKIQTPILSLSLVYNDFLAQYSSVGVVACFEDTINNIRLFCDQNNRTTKTLSYAMVSLVEAVENNEPFVEDILHQLIETSAHLKAEAFVLGCTHFEDCDLARSPIDVIYPGKRLIQYALNNGYIPDQYRMVAQ</sequence>
<name>A0A917BSI9_9PROT</name>
<comment type="caution">
    <text evidence="1">The sequence shown here is derived from an EMBL/GenBank/DDBJ whole genome shotgun (WGS) entry which is preliminary data.</text>
</comment>
<gene>
    <name evidence="1" type="ORF">GCM10011332_05790</name>
</gene>
<dbReference type="InterPro" id="IPR001920">
    <property type="entry name" value="Asp/Glu_race"/>
</dbReference>
<dbReference type="GO" id="GO:0016855">
    <property type="term" value="F:racemase and epimerase activity, acting on amino acids and derivatives"/>
    <property type="evidence" value="ECO:0007669"/>
    <property type="project" value="InterPro"/>
</dbReference>
<protein>
    <submittedName>
        <fullName evidence="1">Racemase</fullName>
    </submittedName>
</protein>
<accession>A0A917BSI9</accession>
<dbReference type="RefSeq" id="WP_188661367.1">
    <property type="nucleotide sequence ID" value="NZ_BMHV01000003.1"/>
</dbReference>
<evidence type="ECO:0000313" key="1">
    <source>
        <dbReference type="EMBL" id="GGF55242.1"/>
    </source>
</evidence>
<reference evidence="1" key="1">
    <citation type="journal article" date="2014" name="Int. J. Syst. Evol. Microbiol.">
        <title>Complete genome sequence of Corynebacterium casei LMG S-19264T (=DSM 44701T), isolated from a smear-ripened cheese.</title>
        <authorList>
            <consortium name="US DOE Joint Genome Institute (JGI-PGF)"/>
            <person name="Walter F."/>
            <person name="Albersmeier A."/>
            <person name="Kalinowski J."/>
            <person name="Ruckert C."/>
        </authorList>
    </citation>
    <scope>NUCLEOTIDE SEQUENCE</scope>
    <source>
        <strain evidence="1">CGMCC 1.15254</strain>
    </source>
</reference>
<dbReference type="AlphaFoldDB" id="A0A917BSI9"/>
<dbReference type="EMBL" id="BMHV01000003">
    <property type="protein sequence ID" value="GGF55242.1"/>
    <property type="molecule type" value="Genomic_DNA"/>
</dbReference>
<reference evidence="1" key="2">
    <citation type="submission" date="2020-09" db="EMBL/GenBank/DDBJ databases">
        <authorList>
            <person name="Sun Q."/>
            <person name="Zhou Y."/>
        </authorList>
    </citation>
    <scope>NUCLEOTIDE SEQUENCE</scope>
    <source>
        <strain evidence="1">CGMCC 1.15254</strain>
    </source>
</reference>
<keyword evidence="2" id="KW-1185">Reference proteome</keyword>
<dbReference type="Gene3D" id="3.40.50.1860">
    <property type="match status" value="2"/>
</dbReference>
<organism evidence="1 2">
    <name type="scientific">Terasakiella brassicae</name>
    <dbReference type="NCBI Taxonomy" id="1634917"/>
    <lineage>
        <taxon>Bacteria</taxon>
        <taxon>Pseudomonadati</taxon>
        <taxon>Pseudomonadota</taxon>
        <taxon>Alphaproteobacteria</taxon>
        <taxon>Rhodospirillales</taxon>
        <taxon>Terasakiellaceae</taxon>
        <taxon>Terasakiella</taxon>
    </lineage>
</organism>
<proteinExistence type="predicted"/>
<evidence type="ECO:0000313" key="2">
    <source>
        <dbReference type="Proteomes" id="UP000632498"/>
    </source>
</evidence>